<evidence type="ECO:0000313" key="1">
    <source>
        <dbReference type="EMBL" id="SHH02936.1"/>
    </source>
</evidence>
<reference evidence="1 2" key="1">
    <citation type="submission" date="2016-11" db="EMBL/GenBank/DDBJ databases">
        <authorList>
            <person name="Jaros S."/>
            <person name="Januszkiewicz K."/>
            <person name="Wedrychowicz H."/>
        </authorList>
    </citation>
    <scope>NUCLEOTIDE SEQUENCE [LARGE SCALE GENOMIC DNA]</scope>
    <source>
        <strain evidence="1 2">DSM 9297</strain>
    </source>
</reference>
<dbReference type="OrthoDB" id="321964at2157"/>
<keyword evidence="2" id="KW-1185">Reference proteome</keyword>
<proteinExistence type="predicted"/>
<dbReference type="AlphaFoldDB" id="A0A1M5PMK0"/>
<dbReference type="Proteomes" id="UP000184357">
    <property type="component" value="Unassembled WGS sequence"/>
</dbReference>
<dbReference type="RefSeq" id="WP_073308373.1">
    <property type="nucleotide sequence ID" value="NZ_FQWV01000003.1"/>
</dbReference>
<organism evidence="1 2">
    <name type="scientific">Halobaculum gomorrense</name>
    <dbReference type="NCBI Taxonomy" id="43928"/>
    <lineage>
        <taxon>Archaea</taxon>
        <taxon>Methanobacteriati</taxon>
        <taxon>Methanobacteriota</taxon>
        <taxon>Stenosarchaea group</taxon>
        <taxon>Halobacteria</taxon>
        <taxon>Halobacteriales</taxon>
        <taxon>Haloferacaceae</taxon>
        <taxon>Halobaculum</taxon>
    </lineage>
</organism>
<gene>
    <name evidence="1" type="ORF">SAMN05443636_1668</name>
</gene>
<protein>
    <submittedName>
        <fullName evidence="1">Uncharacterized protein</fullName>
    </submittedName>
</protein>
<accession>A0A1M5PMK0</accession>
<dbReference type="EMBL" id="FQWV01000003">
    <property type="protein sequence ID" value="SHH02936.1"/>
    <property type="molecule type" value="Genomic_DNA"/>
</dbReference>
<sequence length="71" mass="7862">MRQLSDDWRELPPNPDPLDDLGYDLAELDFIPTSTSGGAEVLVLPTDDDMLREDAFLVVDKASVVDLTDRA</sequence>
<name>A0A1M5PMK0_9EURY</name>
<evidence type="ECO:0000313" key="2">
    <source>
        <dbReference type="Proteomes" id="UP000184357"/>
    </source>
</evidence>
<dbReference type="STRING" id="43928.SAMN05443636_1668"/>